<dbReference type="SMART" id="SM00579">
    <property type="entry name" value="FBD"/>
    <property type="match status" value="1"/>
</dbReference>
<dbReference type="InterPro" id="IPR055411">
    <property type="entry name" value="LRR_FXL15/At3g58940/PEG3-like"/>
</dbReference>
<keyword evidence="3" id="KW-1185">Reference proteome</keyword>
<dbReference type="Proteomes" id="UP001415857">
    <property type="component" value="Unassembled WGS sequence"/>
</dbReference>
<dbReference type="InterPro" id="IPR006566">
    <property type="entry name" value="FBD"/>
</dbReference>
<dbReference type="EMBL" id="JBBPBK010000005">
    <property type="protein sequence ID" value="KAK9284541.1"/>
    <property type="molecule type" value="Genomic_DNA"/>
</dbReference>
<dbReference type="PANTHER" id="PTHR31900">
    <property type="entry name" value="F-BOX/RNI SUPERFAMILY PROTEIN-RELATED"/>
    <property type="match status" value="1"/>
</dbReference>
<name>A0AAP0RTT4_LIQFO</name>
<proteinExistence type="predicted"/>
<dbReference type="AlphaFoldDB" id="A0AAP0RTT4"/>
<dbReference type="Pfam" id="PF08387">
    <property type="entry name" value="FBD"/>
    <property type="match status" value="1"/>
</dbReference>
<protein>
    <recommendedName>
        <fullName evidence="1">FBD domain-containing protein</fullName>
    </recommendedName>
</protein>
<accession>A0AAP0RTT4</accession>
<evidence type="ECO:0000313" key="2">
    <source>
        <dbReference type="EMBL" id="KAK9284541.1"/>
    </source>
</evidence>
<sequence>MRRNDQNKRRDKTVGDEIVQEDKFSNLPDPPFYRILSFLELDDIARVGGLSNRLKERCSFLTSFKIDPNMLEDRKRQSGYLHFLDKVLKSFRNREIKSLHIPWFPHEDGIHVNEWINNAAKRCKLGKLIVDHTLEKQDKIVLPCCEFLKVMKLTLYDGTLEFPTMGFATLQVLTLISVEIVCDGFGKLLSSCNSLTRLKLENFSGVNKIEITNSSLQVISILKTNSDDLDHLKISANALKIMNVAWYFRSSTNKSFHLSAPSLESLTWRGDSIYHCDFVGNCKLLKDAYINLRHPCMLTQHLSTVDEALVHNSLWKLISSVREAQSLQLNCWQIEGLFSDRQPKSLDNLQDLVLKVSDFNKDCQVPATVSLLMLLPNIRTLKIKCCRQPLGTNVSNVMALEASSYEPGEWISCLELVEIELVGGGDEMQLVEYLLKCGKVLKKMTILYSILDVHRLSELASALRGFNKASSQVAMFFLPYY</sequence>
<dbReference type="InterPro" id="IPR050232">
    <property type="entry name" value="FBL13/AtMIF1-like"/>
</dbReference>
<reference evidence="2 3" key="1">
    <citation type="journal article" date="2024" name="Plant J.">
        <title>Genome sequences and population genomics reveal climatic adaptation and genomic divergence between two closely related sweetgum species.</title>
        <authorList>
            <person name="Xu W.Q."/>
            <person name="Ren C.Q."/>
            <person name="Zhang X.Y."/>
            <person name="Comes H.P."/>
            <person name="Liu X.H."/>
            <person name="Li Y.G."/>
            <person name="Kettle C.J."/>
            <person name="Jalonen R."/>
            <person name="Gaisberger H."/>
            <person name="Ma Y.Z."/>
            <person name="Qiu Y.X."/>
        </authorList>
    </citation>
    <scope>NUCLEOTIDE SEQUENCE [LARGE SCALE GENOMIC DNA]</scope>
    <source>
        <strain evidence="2">Hangzhou</strain>
    </source>
</reference>
<gene>
    <name evidence="2" type="ORF">L1049_023716</name>
</gene>
<comment type="caution">
    <text evidence="2">The sequence shown here is derived from an EMBL/GenBank/DDBJ whole genome shotgun (WGS) entry which is preliminary data.</text>
</comment>
<dbReference type="InterPro" id="IPR036047">
    <property type="entry name" value="F-box-like_dom_sf"/>
</dbReference>
<evidence type="ECO:0000313" key="3">
    <source>
        <dbReference type="Proteomes" id="UP001415857"/>
    </source>
</evidence>
<organism evidence="2 3">
    <name type="scientific">Liquidambar formosana</name>
    <name type="common">Formosan gum</name>
    <dbReference type="NCBI Taxonomy" id="63359"/>
    <lineage>
        <taxon>Eukaryota</taxon>
        <taxon>Viridiplantae</taxon>
        <taxon>Streptophyta</taxon>
        <taxon>Embryophyta</taxon>
        <taxon>Tracheophyta</taxon>
        <taxon>Spermatophyta</taxon>
        <taxon>Magnoliopsida</taxon>
        <taxon>eudicotyledons</taxon>
        <taxon>Gunneridae</taxon>
        <taxon>Pentapetalae</taxon>
        <taxon>Saxifragales</taxon>
        <taxon>Altingiaceae</taxon>
        <taxon>Liquidambar</taxon>
    </lineage>
</organism>
<feature type="domain" description="FBD" evidence="1">
    <location>
        <begin position="411"/>
        <end position="478"/>
    </location>
</feature>
<evidence type="ECO:0000259" key="1">
    <source>
        <dbReference type="SMART" id="SM00579"/>
    </source>
</evidence>
<dbReference type="SUPFAM" id="SSF81383">
    <property type="entry name" value="F-box domain"/>
    <property type="match status" value="1"/>
</dbReference>
<dbReference type="Pfam" id="PF24758">
    <property type="entry name" value="LRR_At5g56370"/>
    <property type="match status" value="1"/>
</dbReference>
<dbReference type="InterPro" id="IPR032675">
    <property type="entry name" value="LRR_dom_sf"/>
</dbReference>
<dbReference type="PANTHER" id="PTHR31900:SF32">
    <property type="entry name" value="F-BOX_RNI_FBD-LIKE DOMAIN PROTEIN"/>
    <property type="match status" value="1"/>
</dbReference>
<dbReference type="Gene3D" id="3.80.10.10">
    <property type="entry name" value="Ribonuclease Inhibitor"/>
    <property type="match status" value="1"/>
</dbReference>